<dbReference type="EMBL" id="JACJKY010000008">
    <property type="protein sequence ID" value="MBM6920808.1"/>
    <property type="molecule type" value="Genomic_DNA"/>
</dbReference>
<dbReference type="GO" id="GO:0051537">
    <property type="term" value="F:2 iron, 2 sulfur cluster binding"/>
    <property type="evidence" value="ECO:0007669"/>
    <property type="project" value="UniProtKB-KW"/>
</dbReference>
<protein>
    <submittedName>
        <fullName evidence="4">Sulfide/dihydroorotate dehydrogenase-like FAD/NAD-binding protein</fullName>
    </submittedName>
</protein>
<feature type="binding site" evidence="2">
    <location>
        <position position="225"/>
    </location>
    <ligand>
        <name>[2Fe-2S] cluster</name>
        <dbReference type="ChEBI" id="CHEBI:190135"/>
    </ligand>
</feature>
<name>A0A938X6E6_9FIRM</name>
<keyword evidence="2" id="KW-0411">Iron-sulfur</keyword>
<feature type="domain" description="FAD-binding FR-type" evidence="3">
    <location>
        <begin position="1"/>
        <end position="95"/>
    </location>
</feature>
<dbReference type="InterPro" id="IPR017938">
    <property type="entry name" value="Riboflavin_synthase-like_b-brl"/>
</dbReference>
<dbReference type="RefSeq" id="WP_204446090.1">
    <property type="nucleotide sequence ID" value="NZ_JACJKY010000008.1"/>
</dbReference>
<reference evidence="4" key="2">
    <citation type="journal article" date="2021" name="Sci. Rep.">
        <title>The distribution of antibiotic resistance genes in chicken gut microbiota commensals.</title>
        <authorList>
            <person name="Juricova H."/>
            <person name="Matiasovicova J."/>
            <person name="Kubasova T."/>
            <person name="Cejkova D."/>
            <person name="Rychlik I."/>
        </authorList>
    </citation>
    <scope>NUCLEOTIDE SEQUENCE</scope>
    <source>
        <strain evidence="4">An559</strain>
    </source>
</reference>
<keyword evidence="1" id="KW-0285">Flavoprotein</keyword>
<keyword evidence="1" id="KW-0274">FAD</keyword>
<dbReference type="SUPFAM" id="SSF52343">
    <property type="entry name" value="Ferredoxin reductase-like, C-terminal NADP-linked domain"/>
    <property type="match status" value="1"/>
</dbReference>
<dbReference type="AlphaFoldDB" id="A0A938X6E6"/>
<dbReference type="SUPFAM" id="SSF63380">
    <property type="entry name" value="Riboflavin synthase domain-like"/>
    <property type="match status" value="1"/>
</dbReference>
<dbReference type="GO" id="GO:0006221">
    <property type="term" value="P:pyrimidine nucleotide biosynthetic process"/>
    <property type="evidence" value="ECO:0007669"/>
    <property type="project" value="InterPro"/>
</dbReference>
<dbReference type="Pfam" id="PF10418">
    <property type="entry name" value="DHODB_Fe-S_bind"/>
    <property type="match status" value="1"/>
</dbReference>
<proteinExistence type="predicted"/>
<dbReference type="InterPro" id="IPR050353">
    <property type="entry name" value="PyrK_electron_transfer"/>
</dbReference>
<comment type="caution">
    <text evidence="4">The sequence shown here is derived from an EMBL/GenBank/DDBJ whole genome shotgun (WGS) entry which is preliminary data.</text>
</comment>
<dbReference type="GO" id="GO:0046872">
    <property type="term" value="F:metal ion binding"/>
    <property type="evidence" value="ECO:0007669"/>
    <property type="project" value="UniProtKB-KW"/>
</dbReference>
<dbReference type="InterPro" id="IPR012165">
    <property type="entry name" value="Cyt_c3_hydrogenase_gsu"/>
</dbReference>
<keyword evidence="2" id="KW-0001">2Fe-2S</keyword>
<dbReference type="GO" id="GO:0050660">
    <property type="term" value="F:flavin adenine dinucleotide binding"/>
    <property type="evidence" value="ECO:0007669"/>
    <property type="project" value="InterPro"/>
</dbReference>
<dbReference type="Proteomes" id="UP000774750">
    <property type="component" value="Unassembled WGS sequence"/>
</dbReference>
<feature type="binding site" evidence="2">
    <location>
        <position position="222"/>
    </location>
    <ligand>
        <name>[2Fe-2S] cluster</name>
        <dbReference type="ChEBI" id="CHEBI:190135"/>
    </ligand>
</feature>
<feature type="binding site" evidence="1">
    <location>
        <begin position="62"/>
        <end position="64"/>
    </location>
    <ligand>
        <name>FAD</name>
        <dbReference type="ChEBI" id="CHEBI:57692"/>
    </ligand>
</feature>
<feature type="binding site" evidence="2">
    <location>
        <position position="237"/>
    </location>
    <ligand>
        <name>[2Fe-2S] cluster</name>
        <dbReference type="ChEBI" id="CHEBI:190135"/>
    </ligand>
</feature>
<keyword evidence="2" id="KW-0479">Metal-binding</keyword>
<reference evidence="4" key="1">
    <citation type="submission" date="2020-08" db="EMBL/GenBank/DDBJ databases">
        <authorList>
            <person name="Cejkova D."/>
            <person name="Kubasova T."/>
            <person name="Jahodarova E."/>
            <person name="Rychlik I."/>
        </authorList>
    </citation>
    <scope>NUCLEOTIDE SEQUENCE</scope>
    <source>
        <strain evidence="4">An559</strain>
    </source>
</reference>
<accession>A0A938X6E6</accession>
<gene>
    <name evidence="4" type="ORF">H6A12_06550</name>
</gene>
<dbReference type="InterPro" id="IPR017927">
    <property type="entry name" value="FAD-bd_FR_type"/>
</dbReference>
<dbReference type="CDD" id="cd06219">
    <property type="entry name" value="DHOD_e_trans_like1"/>
    <property type="match status" value="1"/>
</dbReference>
<dbReference type="PROSITE" id="PS51384">
    <property type="entry name" value="FAD_FR"/>
    <property type="match status" value="1"/>
</dbReference>
<evidence type="ECO:0000313" key="4">
    <source>
        <dbReference type="EMBL" id="MBM6920808.1"/>
    </source>
</evidence>
<dbReference type="InterPro" id="IPR039261">
    <property type="entry name" value="FNR_nucleotide-bd"/>
</dbReference>
<evidence type="ECO:0000256" key="2">
    <source>
        <dbReference type="PIRSR" id="PIRSR006816-2"/>
    </source>
</evidence>
<dbReference type="Gene3D" id="3.40.50.80">
    <property type="entry name" value="Nucleotide-binding domain of ferredoxin-NADP reductase (FNR) module"/>
    <property type="match status" value="1"/>
</dbReference>
<dbReference type="InterPro" id="IPR019480">
    <property type="entry name" value="Dihydroorotate_DH_Fe-S-bd"/>
</dbReference>
<evidence type="ECO:0000256" key="1">
    <source>
        <dbReference type="PIRSR" id="PIRSR006816-1"/>
    </source>
</evidence>
<organism evidence="4 5">
    <name type="scientific">Merdimmobilis hominis</name>
    <dbReference type="NCBI Taxonomy" id="2897707"/>
    <lineage>
        <taxon>Bacteria</taxon>
        <taxon>Bacillati</taxon>
        <taxon>Bacillota</taxon>
        <taxon>Clostridia</taxon>
        <taxon>Eubacteriales</taxon>
        <taxon>Oscillospiraceae</taxon>
        <taxon>Merdimmobilis</taxon>
    </lineage>
</organism>
<evidence type="ECO:0000313" key="5">
    <source>
        <dbReference type="Proteomes" id="UP000774750"/>
    </source>
</evidence>
<comment type="cofactor">
    <cofactor evidence="2">
        <name>[2Fe-2S] cluster</name>
        <dbReference type="ChEBI" id="CHEBI:190135"/>
    </cofactor>
    <text evidence="2">Binds 1 [2Fe-2S] cluster per subunit.</text>
</comment>
<sequence>MYTIVKKESLNPTVTRMVIDAPLIAKKAQPGQFVILRVDEDGERIPLTVADYDREVGTVTIIFQIVGATTEKLNHLNEGDCLCDFAGPLGTASHVEGLKKVAVIGGGVGCAIAYPVAKKLHELGAEVHSVVGFRNKDLVILEDDFRAVSDRYVIVTDDGSYGDKGLVTDALKALIESGEQYDEVIAIGPLIMMKFVCKLTKEYGIKTVVSMNPIMIDGTGMCGGCRLTVGGETKFACVDGPDFDGHLVDFDEAMQRGAMYRPFEAKKREETCNLFKGVN</sequence>
<dbReference type="PIRSF" id="PIRSF006816">
    <property type="entry name" value="Cyc3_hyd_g"/>
    <property type="match status" value="1"/>
</dbReference>
<comment type="cofactor">
    <cofactor evidence="1">
        <name>FAD</name>
        <dbReference type="ChEBI" id="CHEBI:57692"/>
    </cofactor>
    <text evidence="1">Binds 1 FAD per subunit.</text>
</comment>
<dbReference type="PANTHER" id="PTHR43513">
    <property type="entry name" value="DIHYDROOROTATE DEHYDROGENASE B (NAD(+)), ELECTRON TRANSFER SUBUNIT"/>
    <property type="match status" value="1"/>
</dbReference>
<dbReference type="PANTHER" id="PTHR43513:SF3">
    <property type="entry name" value="DIHYDROOROTATE DEHYDROGENASE B (NAD(+)), ELECTRON TRANSFER SUBUNIT-RELATED"/>
    <property type="match status" value="1"/>
</dbReference>
<dbReference type="NCBIfam" id="NF004862">
    <property type="entry name" value="PRK06222.1"/>
    <property type="match status" value="1"/>
</dbReference>
<keyword evidence="2" id="KW-0408">Iron</keyword>
<evidence type="ECO:0000259" key="3">
    <source>
        <dbReference type="PROSITE" id="PS51384"/>
    </source>
</evidence>
<dbReference type="GO" id="GO:0016491">
    <property type="term" value="F:oxidoreductase activity"/>
    <property type="evidence" value="ECO:0007669"/>
    <property type="project" value="InterPro"/>
</dbReference>
<dbReference type="Gene3D" id="2.40.30.10">
    <property type="entry name" value="Translation factors"/>
    <property type="match status" value="1"/>
</dbReference>
<keyword evidence="5" id="KW-1185">Reference proteome</keyword>